<dbReference type="PANTHER" id="PTHR13887">
    <property type="entry name" value="GLUTATHIONE S-TRANSFERASE KAPPA"/>
    <property type="match status" value="1"/>
</dbReference>
<gene>
    <name evidence="2" type="ORF">C7B64_07620</name>
</gene>
<comment type="caution">
    <text evidence="2">The sequence shown here is derived from an EMBL/GenBank/DDBJ whole genome shotgun (WGS) entry which is preliminary data.</text>
</comment>
<sequence>MTTQQVITIEIWSDFICPWCWIAKRRLEQALEKFEHKNAVEIIYRAFRLSVNAAPESFTSAVAQKFGSEARANKLMGMVAEQAAVEGLVYDFESMLFGDTLQAHALVKAIIDPKRKEALVELLYEESTSNGKSIFDKDSLRAIAIKAGISTVVIDDAWQNKRLEALVYQDEAASSRYGSSVPLFVFDGRVVVSGAHPAETILESLNSLKISQQLSSQEGAQVCDLNGCD</sequence>
<dbReference type="Gene3D" id="3.40.30.10">
    <property type="entry name" value="Glutaredoxin"/>
    <property type="match status" value="1"/>
</dbReference>
<accession>A0A2T1C5R1</accession>
<dbReference type="InterPro" id="IPR036249">
    <property type="entry name" value="Thioredoxin-like_sf"/>
</dbReference>
<dbReference type="Proteomes" id="UP000238762">
    <property type="component" value="Unassembled WGS sequence"/>
</dbReference>
<keyword evidence="3" id="KW-1185">Reference proteome</keyword>
<dbReference type="InterPro" id="IPR001853">
    <property type="entry name" value="DSBA-like_thioredoxin_dom"/>
</dbReference>
<proteinExistence type="predicted"/>
<dbReference type="GO" id="GO:0016491">
    <property type="term" value="F:oxidoreductase activity"/>
    <property type="evidence" value="ECO:0007669"/>
    <property type="project" value="InterPro"/>
</dbReference>
<dbReference type="EMBL" id="PVWJ01000028">
    <property type="protein sequence ID" value="PSB03601.1"/>
    <property type="molecule type" value="Genomic_DNA"/>
</dbReference>
<dbReference type="Pfam" id="PF01323">
    <property type="entry name" value="DSBA"/>
    <property type="match status" value="1"/>
</dbReference>
<dbReference type="SUPFAM" id="SSF52833">
    <property type="entry name" value="Thioredoxin-like"/>
    <property type="match status" value="1"/>
</dbReference>
<dbReference type="OrthoDB" id="9799122at2"/>
<dbReference type="CDD" id="cd03024">
    <property type="entry name" value="DsbA_FrnE"/>
    <property type="match status" value="1"/>
</dbReference>
<protein>
    <submittedName>
        <fullName evidence="2">DsbA family oxidoreductase</fullName>
    </submittedName>
</protein>
<evidence type="ECO:0000259" key="1">
    <source>
        <dbReference type="Pfam" id="PF01323"/>
    </source>
</evidence>
<evidence type="ECO:0000313" key="3">
    <source>
        <dbReference type="Proteomes" id="UP000238762"/>
    </source>
</evidence>
<feature type="domain" description="DSBA-like thioredoxin" evidence="1">
    <location>
        <begin position="8"/>
        <end position="205"/>
    </location>
</feature>
<dbReference type="PANTHER" id="PTHR13887:SF41">
    <property type="entry name" value="THIOREDOXIN SUPERFAMILY PROTEIN"/>
    <property type="match status" value="1"/>
</dbReference>
<reference evidence="2 3" key="2">
    <citation type="submission" date="2018-03" db="EMBL/GenBank/DDBJ databases">
        <title>The ancient ancestry and fast evolution of plastids.</title>
        <authorList>
            <person name="Moore K.R."/>
            <person name="Magnabosco C."/>
            <person name="Momper L."/>
            <person name="Gold D.A."/>
            <person name="Bosak T."/>
            <person name="Fournier G.P."/>
        </authorList>
    </citation>
    <scope>NUCLEOTIDE SEQUENCE [LARGE SCALE GENOMIC DNA]</scope>
    <source>
        <strain evidence="2 3">CCAP 1448/3</strain>
    </source>
</reference>
<dbReference type="AlphaFoldDB" id="A0A2T1C5R1"/>
<name>A0A2T1C5R1_9CYAN</name>
<dbReference type="RefSeq" id="WP_106288043.1">
    <property type="nucleotide sequence ID" value="NZ_CAWNTC010000249.1"/>
</dbReference>
<organism evidence="2 3">
    <name type="scientific">Merismopedia glauca CCAP 1448/3</name>
    <dbReference type="NCBI Taxonomy" id="1296344"/>
    <lineage>
        <taxon>Bacteria</taxon>
        <taxon>Bacillati</taxon>
        <taxon>Cyanobacteriota</taxon>
        <taxon>Cyanophyceae</taxon>
        <taxon>Synechococcales</taxon>
        <taxon>Merismopediaceae</taxon>
        <taxon>Merismopedia</taxon>
    </lineage>
</organism>
<evidence type="ECO:0000313" key="2">
    <source>
        <dbReference type="EMBL" id="PSB03601.1"/>
    </source>
</evidence>
<reference evidence="2 3" key="1">
    <citation type="submission" date="2018-02" db="EMBL/GenBank/DDBJ databases">
        <authorList>
            <person name="Cohen D.B."/>
            <person name="Kent A.D."/>
        </authorList>
    </citation>
    <scope>NUCLEOTIDE SEQUENCE [LARGE SCALE GENOMIC DNA]</scope>
    <source>
        <strain evidence="2 3">CCAP 1448/3</strain>
    </source>
</reference>